<dbReference type="RefSeq" id="WP_125129458.1">
    <property type="nucleotide sequence ID" value="NZ_RHJS01000002.1"/>
</dbReference>
<dbReference type="AlphaFoldDB" id="A0A3R8JT28"/>
<protein>
    <submittedName>
        <fullName evidence="1">Type II toxin-antitoxin system MqsA family antitoxin</fullName>
    </submittedName>
</protein>
<reference evidence="1" key="1">
    <citation type="submission" date="2018-10" db="EMBL/GenBank/DDBJ databases">
        <title>Schaedlerella arabinophila gen. nov. sp. nov., isolated from the mouse intestinal tract and comparative analysis with the genome of the closely related altered Schaedler flora strain ASF502.</title>
        <authorList>
            <person name="Miyake S."/>
            <person name="Soh M."/>
            <person name="Seedorf H."/>
        </authorList>
    </citation>
    <scope>NUCLEOTIDE SEQUENCE [LARGE SCALE GENOMIC DNA]</scope>
    <source>
        <strain evidence="1">DSM 106076</strain>
    </source>
</reference>
<evidence type="ECO:0000313" key="2">
    <source>
        <dbReference type="Proteomes" id="UP000274920"/>
    </source>
</evidence>
<proteinExistence type="predicted"/>
<dbReference type="Proteomes" id="UP000274920">
    <property type="component" value="Unassembled WGS sequence"/>
</dbReference>
<gene>
    <name evidence="1" type="ORF">EBB54_25475</name>
</gene>
<dbReference type="InterPro" id="IPR022453">
    <property type="entry name" value="Znf_MqsA-type"/>
</dbReference>
<dbReference type="EMBL" id="RHJS01000002">
    <property type="protein sequence ID" value="RRK34308.1"/>
    <property type="molecule type" value="Genomic_DNA"/>
</dbReference>
<organism evidence="1 2">
    <name type="scientific">Schaedlerella arabinosiphila</name>
    <dbReference type="NCBI Taxonomy" id="2044587"/>
    <lineage>
        <taxon>Bacteria</taxon>
        <taxon>Bacillati</taxon>
        <taxon>Bacillota</taxon>
        <taxon>Clostridia</taxon>
        <taxon>Lachnospirales</taxon>
        <taxon>Lachnospiraceae</taxon>
        <taxon>Schaedlerella</taxon>
    </lineage>
</organism>
<name>A0A3R8JT28_9FIRM</name>
<sequence>MCMYCKCNDLIESTATHVVNYKGCVIIVKNVPCEECEQCGAKYYSDETARQLEKLVNTAKQLMQEISVINYTKVA</sequence>
<comment type="caution">
    <text evidence="1">The sequence shown here is derived from an EMBL/GenBank/DDBJ whole genome shotgun (WGS) entry which is preliminary data.</text>
</comment>
<keyword evidence="2" id="KW-1185">Reference proteome</keyword>
<dbReference type="CDD" id="cd12870">
    <property type="entry name" value="MqsA"/>
    <property type="match status" value="1"/>
</dbReference>
<accession>A0A3R8JT28</accession>
<dbReference type="Gene3D" id="3.10.20.860">
    <property type="match status" value="1"/>
</dbReference>
<evidence type="ECO:0000313" key="1">
    <source>
        <dbReference type="EMBL" id="RRK34308.1"/>
    </source>
</evidence>
<dbReference type="NCBIfam" id="TIGR03831">
    <property type="entry name" value="YgiT_finger"/>
    <property type="match status" value="1"/>
</dbReference>